<dbReference type="PROSITE" id="PS51464">
    <property type="entry name" value="SIS"/>
    <property type="match status" value="1"/>
</dbReference>
<proteinExistence type="predicted"/>
<dbReference type="RefSeq" id="WP_221250972.1">
    <property type="nucleotide sequence ID" value="NZ_AP024355.1"/>
</dbReference>
<sequence>MTKHEKVSRAIQAHTAALEKSFLEPAGQLAGYAEKLVGAFHQGGRLLVFGNGPLGAVAELTANLFVHRLWLDRPLLPALALCSNLTLASALARDGQQSEVFARMLKAVAAPGDLVLAMCDARRDEAIEEGLSAARQIGCSTAALVPGPGELTGDPPDFLFSLHTDSPARATEAALFFGHLLCELVEGELFGI</sequence>
<dbReference type="InterPro" id="IPR046348">
    <property type="entry name" value="SIS_dom_sf"/>
</dbReference>
<dbReference type="SUPFAM" id="SSF53697">
    <property type="entry name" value="SIS domain"/>
    <property type="match status" value="1"/>
</dbReference>
<dbReference type="PANTHER" id="PTHR30390:SF6">
    <property type="entry name" value="DNAA INITIATOR-ASSOCIATING PROTEIN DIAA"/>
    <property type="match status" value="1"/>
</dbReference>
<reference evidence="2 3" key="2">
    <citation type="journal article" date="2021" name="Int. J. Syst. Evol. Microbiol.">
        <title>Isolation and Polyphasic Characterization of Desulfuromonas versatilis sp. Nov., an Electrogenic Bacteria Capable of Versatile Metabolism Isolated from a Graphene Oxide-Reducing Enrichment Culture.</title>
        <authorList>
            <person name="Xie L."/>
            <person name="Yoshida N."/>
            <person name="Ishii S."/>
            <person name="Meng L."/>
        </authorList>
    </citation>
    <scope>NUCLEOTIDE SEQUENCE [LARGE SCALE GENOMIC DNA]</scope>
    <source>
        <strain evidence="2 3">NIT-T3</strain>
    </source>
</reference>
<feature type="domain" description="SIS" evidence="1">
    <location>
        <begin position="36"/>
        <end position="192"/>
    </location>
</feature>
<accession>A0ABN6DU35</accession>
<keyword evidence="2" id="KW-0413">Isomerase</keyword>
<dbReference type="CDD" id="cd05006">
    <property type="entry name" value="SIS_GmhA"/>
    <property type="match status" value="1"/>
</dbReference>
<dbReference type="Gene3D" id="3.40.50.10490">
    <property type="entry name" value="Glucose-6-phosphate isomerase like protein, domain 1"/>
    <property type="match status" value="1"/>
</dbReference>
<evidence type="ECO:0000259" key="1">
    <source>
        <dbReference type="PROSITE" id="PS51464"/>
    </source>
</evidence>
<reference evidence="2 3" key="1">
    <citation type="journal article" date="2016" name="C (Basel)">
        <title>Selective Growth of and Electricity Production by Marine Exoelectrogenic Bacteria in Self-Aggregated Hydrogel of Microbially Reduced Graphene Oxide.</title>
        <authorList>
            <person name="Yoshida N."/>
            <person name="Goto Y."/>
            <person name="Miyata Y."/>
        </authorList>
    </citation>
    <scope>NUCLEOTIDE SEQUENCE [LARGE SCALE GENOMIC DNA]</scope>
    <source>
        <strain evidence="2 3">NIT-T3</strain>
    </source>
</reference>
<name>A0ABN6DU35_9BACT</name>
<dbReference type="Pfam" id="PF13580">
    <property type="entry name" value="SIS_2"/>
    <property type="match status" value="1"/>
</dbReference>
<dbReference type="PANTHER" id="PTHR30390">
    <property type="entry name" value="SEDOHEPTULOSE 7-PHOSPHATE ISOMERASE / DNAA INITIATOR-ASSOCIATING FACTOR FOR REPLICATION INITIATION"/>
    <property type="match status" value="1"/>
</dbReference>
<dbReference type="InterPro" id="IPR050099">
    <property type="entry name" value="SIS_GmhA/DiaA_subfam"/>
</dbReference>
<protein>
    <submittedName>
        <fullName evidence="2">Phosphoheptose isomerase</fullName>
    </submittedName>
</protein>
<dbReference type="Proteomes" id="UP001319827">
    <property type="component" value="Chromosome"/>
</dbReference>
<dbReference type="InterPro" id="IPR001347">
    <property type="entry name" value="SIS_dom"/>
</dbReference>
<gene>
    <name evidence="2" type="primary">gmhA_1</name>
    <name evidence="2" type="ORF">DESUT3_05700</name>
</gene>
<evidence type="ECO:0000313" key="2">
    <source>
        <dbReference type="EMBL" id="BCR03501.1"/>
    </source>
</evidence>
<organism evidence="2 3">
    <name type="scientific">Desulfuromonas versatilis</name>
    <dbReference type="NCBI Taxonomy" id="2802975"/>
    <lineage>
        <taxon>Bacteria</taxon>
        <taxon>Pseudomonadati</taxon>
        <taxon>Thermodesulfobacteriota</taxon>
        <taxon>Desulfuromonadia</taxon>
        <taxon>Desulfuromonadales</taxon>
        <taxon>Desulfuromonadaceae</taxon>
        <taxon>Desulfuromonas</taxon>
    </lineage>
</organism>
<dbReference type="EMBL" id="AP024355">
    <property type="protein sequence ID" value="BCR03501.1"/>
    <property type="molecule type" value="Genomic_DNA"/>
</dbReference>
<keyword evidence="3" id="KW-1185">Reference proteome</keyword>
<dbReference type="InterPro" id="IPR035461">
    <property type="entry name" value="GmhA/DiaA"/>
</dbReference>
<evidence type="ECO:0000313" key="3">
    <source>
        <dbReference type="Proteomes" id="UP001319827"/>
    </source>
</evidence>
<dbReference type="GO" id="GO:0016853">
    <property type="term" value="F:isomerase activity"/>
    <property type="evidence" value="ECO:0007669"/>
    <property type="project" value="UniProtKB-KW"/>
</dbReference>